<keyword evidence="1" id="KW-0472">Membrane</keyword>
<accession>A0A382VJ30</accession>
<sequence length="242" mass="27673">MTNLNVQTRVGFLSTDRNDRWWIEPLWTGLGFLLFVIYTTWAMFQGNYYWWSAFHEGFGGYLSPFYSPLLFIKQGVGGMAPLSHAWFGSWPEWVPKLIPATPAILILAGPLSFRMTCYYYRKFYYRAYFLTPPACAVSGFPQKKYKGETALFVFQNLHRYTLYIAIIIIAILGYDGILSLFRNSVFGVGIGSLILIINPILLAGYTFGCHAFRHLVGGKKDCFTCPKGKPTIRYRLWKGVSV</sequence>
<feature type="non-terminal residue" evidence="2">
    <location>
        <position position="242"/>
    </location>
</feature>
<name>A0A382VJ30_9ZZZZ</name>
<evidence type="ECO:0000313" key="2">
    <source>
        <dbReference type="EMBL" id="SVD46390.1"/>
    </source>
</evidence>
<reference evidence="2" key="1">
    <citation type="submission" date="2018-05" db="EMBL/GenBank/DDBJ databases">
        <authorList>
            <person name="Lanie J.A."/>
            <person name="Ng W.-L."/>
            <person name="Kazmierczak K.M."/>
            <person name="Andrzejewski T.M."/>
            <person name="Davidsen T.M."/>
            <person name="Wayne K.J."/>
            <person name="Tettelin H."/>
            <person name="Glass J.I."/>
            <person name="Rusch D."/>
            <person name="Podicherti R."/>
            <person name="Tsui H.-C.T."/>
            <person name="Winkler M.E."/>
        </authorList>
    </citation>
    <scope>NUCLEOTIDE SEQUENCE</scope>
</reference>
<evidence type="ECO:0000256" key="1">
    <source>
        <dbReference type="SAM" id="Phobius"/>
    </source>
</evidence>
<proteinExistence type="predicted"/>
<dbReference type="AlphaFoldDB" id="A0A382VJ30"/>
<keyword evidence="1" id="KW-1133">Transmembrane helix</keyword>
<organism evidence="2">
    <name type="scientific">marine metagenome</name>
    <dbReference type="NCBI Taxonomy" id="408172"/>
    <lineage>
        <taxon>unclassified sequences</taxon>
        <taxon>metagenomes</taxon>
        <taxon>ecological metagenomes</taxon>
    </lineage>
</organism>
<feature type="transmembrane region" description="Helical" evidence="1">
    <location>
        <begin position="185"/>
        <end position="207"/>
    </location>
</feature>
<feature type="transmembrane region" description="Helical" evidence="1">
    <location>
        <begin position="93"/>
        <end position="111"/>
    </location>
</feature>
<feature type="transmembrane region" description="Helical" evidence="1">
    <location>
        <begin position="21"/>
        <end position="44"/>
    </location>
</feature>
<gene>
    <name evidence="2" type="ORF">METZ01_LOCUS399244</name>
</gene>
<evidence type="ECO:0008006" key="3">
    <source>
        <dbReference type="Google" id="ProtNLM"/>
    </source>
</evidence>
<dbReference type="EMBL" id="UINC01152285">
    <property type="protein sequence ID" value="SVD46390.1"/>
    <property type="molecule type" value="Genomic_DNA"/>
</dbReference>
<keyword evidence="1" id="KW-0812">Transmembrane</keyword>
<feature type="transmembrane region" description="Helical" evidence="1">
    <location>
        <begin position="160"/>
        <end position="178"/>
    </location>
</feature>
<protein>
    <recommendedName>
        <fullName evidence="3">Succinate dehydrogenase</fullName>
    </recommendedName>
</protein>